<dbReference type="Pfam" id="PF14449">
    <property type="entry name" value="PT-TG"/>
    <property type="match status" value="1"/>
</dbReference>
<evidence type="ECO:0000313" key="6">
    <source>
        <dbReference type="EMBL" id="OOR22029.1"/>
    </source>
</evidence>
<accession>A0A1S9UIH4</accession>
<dbReference type="InterPro" id="IPR027797">
    <property type="entry name" value="PT-TG_dom"/>
</dbReference>
<dbReference type="AlphaFoldDB" id="A0A1S9UIH4"/>
<protein>
    <submittedName>
        <fullName evidence="6">Type VII secretion protein</fullName>
    </submittedName>
</protein>
<comment type="caution">
    <text evidence="6">The sequence shown here is derived from an EMBL/GenBank/DDBJ whole genome shotgun (WGS) entry which is preliminary data.</text>
</comment>
<comment type="subcellular location">
    <subcellularLocation>
        <location evidence="1">Secreted</location>
    </subcellularLocation>
</comment>
<feature type="coiled-coil region" evidence="3">
    <location>
        <begin position="184"/>
        <end position="211"/>
    </location>
</feature>
<dbReference type="RefSeq" id="WP_078181439.1">
    <property type="nucleotide sequence ID" value="NZ_MUAL01000052.1"/>
</dbReference>
<dbReference type="Gene3D" id="1.10.287.850">
    <property type="entry name" value="HP0062-like domain"/>
    <property type="match status" value="1"/>
</dbReference>
<proteinExistence type="predicted"/>
<reference evidence="6 7" key="1">
    <citation type="submission" date="2017-01" db="EMBL/GenBank/DDBJ databases">
        <title>Bacillus cereus isolates.</title>
        <authorList>
            <person name="Beno S.M."/>
        </authorList>
    </citation>
    <scope>NUCLEOTIDE SEQUENCE [LARGE SCALE GENOMIC DNA]</scope>
    <source>
        <strain evidence="6 7">FSL M7-1219</strain>
    </source>
</reference>
<name>A0A1S9UIH4_BACCE</name>
<evidence type="ECO:0000256" key="1">
    <source>
        <dbReference type="ARBA" id="ARBA00004613"/>
    </source>
</evidence>
<dbReference type="SUPFAM" id="SSF140453">
    <property type="entry name" value="EsxAB dimer-like"/>
    <property type="match status" value="1"/>
</dbReference>
<dbReference type="InterPro" id="IPR036689">
    <property type="entry name" value="ESAT-6-like_sf"/>
</dbReference>
<dbReference type="Proteomes" id="UP000191124">
    <property type="component" value="Unassembled WGS sequence"/>
</dbReference>
<sequence>MVQIKVTPEELEQVAKRANDTKHILESIHKNLCDQIDYMCYQWAGASNQNFVQVFNNARPSVFTATNAISHIEEELKRIAEKFRNTDNQDVAKAEGAMCGKVSMEEKGFDEKKLARDIAGELTGEYDIRRAWDGIDPSTGEKLSTWDRIFAGGMAVAGLTPFGKLAKVGKGVKMTTNALEGIKNADRAAEASKATKRITQAEEEMVTYRRVQGGTPPNASRTRITVDENSNVEIPNKKANLNVSTGNDEHAKYFLNKRGSNAEIVEFDIPKSLDDFINENAIPQKGYKSNPLNQGGTAPKIVDPTTPGNSYELPAPWIEWIEEYAKNGRIIK</sequence>
<keyword evidence="3" id="KW-0175">Coiled coil</keyword>
<dbReference type="GO" id="GO:0005576">
    <property type="term" value="C:extracellular region"/>
    <property type="evidence" value="ECO:0007669"/>
    <property type="project" value="UniProtKB-SubCell"/>
</dbReference>
<gene>
    <name evidence="6" type="ORF">BW892_20875</name>
</gene>
<dbReference type="Pfam" id="PF06013">
    <property type="entry name" value="WXG100"/>
    <property type="match status" value="1"/>
</dbReference>
<evidence type="ECO:0000259" key="5">
    <source>
        <dbReference type="Pfam" id="PF14449"/>
    </source>
</evidence>
<evidence type="ECO:0000256" key="4">
    <source>
        <dbReference type="SAM" id="MobiDB-lite"/>
    </source>
</evidence>
<organism evidence="6 7">
    <name type="scientific">Bacillus cereus</name>
    <dbReference type="NCBI Taxonomy" id="1396"/>
    <lineage>
        <taxon>Bacteria</taxon>
        <taxon>Bacillati</taxon>
        <taxon>Bacillota</taxon>
        <taxon>Bacilli</taxon>
        <taxon>Bacillales</taxon>
        <taxon>Bacillaceae</taxon>
        <taxon>Bacillus</taxon>
        <taxon>Bacillus cereus group</taxon>
    </lineage>
</organism>
<keyword evidence="2" id="KW-0964">Secreted</keyword>
<feature type="domain" description="Pre-toxin TG" evidence="5">
    <location>
        <begin position="116"/>
        <end position="173"/>
    </location>
</feature>
<evidence type="ECO:0000313" key="7">
    <source>
        <dbReference type="Proteomes" id="UP000191124"/>
    </source>
</evidence>
<dbReference type="EMBL" id="MUAL01000052">
    <property type="protein sequence ID" value="OOR22029.1"/>
    <property type="molecule type" value="Genomic_DNA"/>
</dbReference>
<dbReference type="InterPro" id="IPR010310">
    <property type="entry name" value="T7SS_ESAT-6-like"/>
</dbReference>
<feature type="region of interest" description="Disordered" evidence="4">
    <location>
        <begin position="287"/>
        <end position="307"/>
    </location>
</feature>
<evidence type="ECO:0000256" key="2">
    <source>
        <dbReference type="ARBA" id="ARBA00022525"/>
    </source>
</evidence>
<dbReference type="NCBIfam" id="TIGR03930">
    <property type="entry name" value="WXG100_ESAT6"/>
    <property type="match status" value="1"/>
</dbReference>
<evidence type="ECO:0000256" key="3">
    <source>
        <dbReference type="SAM" id="Coils"/>
    </source>
</evidence>